<dbReference type="RefSeq" id="WP_052753920.1">
    <property type="nucleotide sequence ID" value="NZ_LBIA02000001.1"/>
</dbReference>
<dbReference type="OrthoDB" id="7375391at2"/>
<evidence type="ECO:0000313" key="2">
    <source>
        <dbReference type="Proteomes" id="UP000034832"/>
    </source>
</evidence>
<dbReference type="Proteomes" id="UP000034832">
    <property type="component" value="Unassembled WGS sequence"/>
</dbReference>
<dbReference type="AlphaFoldDB" id="A0A4V6BEM5"/>
<comment type="caution">
    <text evidence="1">The sequence shown here is derived from an EMBL/GenBank/DDBJ whole genome shotgun (WGS) entry which is preliminary data.</text>
</comment>
<dbReference type="EMBL" id="LBIA02000001">
    <property type="protein sequence ID" value="TKT73473.1"/>
    <property type="molecule type" value="Genomic_DNA"/>
</dbReference>
<organism evidence="1 2">
    <name type="scientific">Afipia massiliensis</name>
    <dbReference type="NCBI Taxonomy" id="211460"/>
    <lineage>
        <taxon>Bacteria</taxon>
        <taxon>Pseudomonadati</taxon>
        <taxon>Pseudomonadota</taxon>
        <taxon>Alphaproteobacteria</taxon>
        <taxon>Hyphomicrobiales</taxon>
        <taxon>Nitrobacteraceae</taxon>
        <taxon>Afipia</taxon>
    </lineage>
</organism>
<gene>
    <name evidence="1" type="ORF">YH63_019720</name>
</gene>
<accession>A0A4V6BEM5</accession>
<proteinExistence type="predicted"/>
<protein>
    <submittedName>
        <fullName evidence="1">Uncharacterized protein</fullName>
    </submittedName>
</protein>
<name>A0A4V6BEM5_9BRAD</name>
<evidence type="ECO:0000313" key="1">
    <source>
        <dbReference type="EMBL" id="TKT73473.1"/>
    </source>
</evidence>
<sequence>MTRTVTIAAIAGLALGGLAGAYTSDAWPLLNRSGAQAPKSQPAWAEVQWPFPTDEWGKGKAFRCAAANCGVEVNLYIRAKIGFCNCTTGVSDDDELARLSDFNLMGEKPSATGPGQPISVRWMKGRSRGYTLAAPGWTRRSSLAVAFNDRCDAIVATAIVGNDRPAAVEPGVIEFLNSDTIAKWAEVAIGL</sequence>
<reference evidence="1" key="1">
    <citation type="submission" date="2019-04" db="EMBL/GenBank/DDBJ databases">
        <title>Whole genome sequencing of cave bacteria.</title>
        <authorList>
            <person name="Gan H.M."/>
            <person name="Barton H."/>
            <person name="Savka M.A."/>
        </authorList>
    </citation>
    <scope>NUCLEOTIDE SEQUENCE [LARGE SCALE GENOMIC DNA]</scope>
    <source>
        <strain evidence="1">LC387</strain>
    </source>
</reference>
<keyword evidence="2" id="KW-1185">Reference proteome</keyword>